<accession>A0A0E9R2F3</accession>
<name>A0A0E9R2F3_ANGAN</name>
<reference evidence="1" key="1">
    <citation type="submission" date="2014-11" db="EMBL/GenBank/DDBJ databases">
        <authorList>
            <person name="Amaro Gonzalez C."/>
        </authorList>
    </citation>
    <scope>NUCLEOTIDE SEQUENCE</scope>
</reference>
<organism evidence="1">
    <name type="scientific">Anguilla anguilla</name>
    <name type="common">European freshwater eel</name>
    <name type="synonym">Muraena anguilla</name>
    <dbReference type="NCBI Taxonomy" id="7936"/>
    <lineage>
        <taxon>Eukaryota</taxon>
        <taxon>Metazoa</taxon>
        <taxon>Chordata</taxon>
        <taxon>Craniata</taxon>
        <taxon>Vertebrata</taxon>
        <taxon>Euteleostomi</taxon>
        <taxon>Actinopterygii</taxon>
        <taxon>Neopterygii</taxon>
        <taxon>Teleostei</taxon>
        <taxon>Anguilliformes</taxon>
        <taxon>Anguillidae</taxon>
        <taxon>Anguilla</taxon>
    </lineage>
</organism>
<sequence length="18" mass="2177">MFCFDNLVFSHMNKLKCV</sequence>
<proteinExistence type="predicted"/>
<dbReference type="EMBL" id="GBXM01086054">
    <property type="protein sequence ID" value="JAH22523.1"/>
    <property type="molecule type" value="Transcribed_RNA"/>
</dbReference>
<evidence type="ECO:0000313" key="1">
    <source>
        <dbReference type="EMBL" id="JAH22523.1"/>
    </source>
</evidence>
<protein>
    <submittedName>
        <fullName evidence="1">Uncharacterized protein</fullName>
    </submittedName>
</protein>
<reference evidence="1" key="2">
    <citation type="journal article" date="2015" name="Fish Shellfish Immunol.">
        <title>Early steps in the European eel (Anguilla anguilla)-Vibrio vulnificus interaction in the gills: Role of the RtxA13 toxin.</title>
        <authorList>
            <person name="Callol A."/>
            <person name="Pajuelo D."/>
            <person name="Ebbesson L."/>
            <person name="Teles M."/>
            <person name="MacKenzie S."/>
            <person name="Amaro C."/>
        </authorList>
    </citation>
    <scope>NUCLEOTIDE SEQUENCE</scope>
</reference>
<dbReference type="AlphaFoldDB" id="A0A0E9R2F3"/>